<protein>
    <submittedName>
        <fullName evidence="1">Uncharacterized protein</fullName>
    </submittedName>
</protein>
<sequence>MQIHFLALNSRSLAGRIEQKHFFLIGGGGWDAEEWGASGSTYHSGGKKPGKLSSIFLIGLSERPVQQIQKG</sequence>
<reference evidence="1 2" key="1">
    <citation type="submission" date="2021-06" db="EMBL/GenBank/DDBJ databases">
        <title>Caerostris darwini draft genome.</title>
        <authorList>
            <person name="Kono N."/>
            <person name="Arakawa K."/>
        </authorList>
    </citation>
    <scope>NUCLEOTIDE SEQUENCE [LARGE SCALE GENOMIC DNA]</scope>
</reference>
<evidence type="ECO:0000313" key="1">
    <source>
        <dbReference type="EMBL" id="GIY06157.1"/>
    </source>
</evidence>
<proteinExistence type="predicted"/>
<gene>
    <name evidence="1" type="ORF">CDAR_252131</name>
</gene>
<keyword evidence="2" id="KW-1185">Reference proteome</keyword>
<dbReference type="AlphaFoldDB" id="A0AAV4QA04"/>
<dbReference type="EMBL" id="BPLQ01004179">
    <property type="protein sequence ID" value="GIY06157.1"/>
    <property type="molecule type" value="Genomic_DNA"/>
</dbReference>
<dbReference type="Proteomes" id="UP001054837">
    <property type="component" value="Unassembled WGS sequence"/>
</dbReference>
<organism evidence="1 2">
    <name type="scientific">Caerostris darwini</name>
    <dbReference type="NCBI Taxonomy" id="1538125"/>
    <lineage>
        <taxon>Eukaryota</taxon>
        <taxon>Metazoa</taxon>
        <taxon>Ecdysozoa</taxon>
        <taxon>Arthropoda</taxon>
        <taxon>Chelicerata</taxon>
        <taxon>Arachnida</taxon>
        <taxon>Araneae</taxon>
        <taxon>Araneomorphae</taxon>
        <taxon>Entelegynae</taxon>
        <taxon>Araneoidea</taxon>
        <taxon>Araneidae</taxon>
        <taxon>Caerostris</taxon>
    </lineage>
</organism>
<evidence type="ECO:0000313" key="2">
    <source>
        <dbReference type="Proteomes" id="UP001054837"/>
    </source>
</evidence>
<comment type="caution">
    <text evidence="1">The sequence shown here is derived from an EMBL/GenBank/DDBJ whole genome shotgun (WGS) entry which is preliminary data.</text>
</comment>
<name>A0AAV4QA04_9ARAC</name>
<accession>A0AAV4QA04</accession>